<proteinExistence type="predicted"/>
<evidence type="ECO:0000313" key="2">
    <source>
        <dbReference type="EMBL" id="RCG17276.1"/>
    </source>
</evidence>
<dbReference type="Proteomes" id="UP000253094">
    <property type="component" value="Unassembled WGS sequence"/>
</dbReference>
<accession>A0A367EGP1</accession>
<evidence type="ECO:0000256" key="1">
    <source>
        <dbReference type="SAM" id="MobiDB-lite"/>
    </source>
</evidence>
<comment type="caution">
    <text evidence="2">The sequence shown here is derived from an EMBL/GenBank/DDBJ whole genome shotgun (WGS) entry which is preliminary data.</text>
</comment>
<gene>
    <name evidence="2" type="ORF">DQ384_39815</name>
</gene>
<name>A0A367EGP1_9ACTN</name>
<organism evidence="2 3">
    <name type="scientific">Sphaerisporangium album</name>
    <dbReference type="NCBI Taxonomy" id="509200"/>
    <lineage>
        <taxon>Bacteria</taxon>
        <taxon>Bacillati</taxon>
        <taxon>Actinomycetota</taxon>
        <taxon>Actinomycetes</taxon>
        <taxon>Streptosporangiales</taxon>
        <taxon>Streptosporangiaceae</taxon>
        <taxon>Sphaerisporangium</taxon>
    </lineage>
</organism>
<feature type="region of interest" description="Disordered" evidence="1">
    <location>
        <begin position="48"/>
        <end position="70"/>
    </location>
</feature>
<protein>
    <submittedName>
        <fullName evidence="2">Uncharacterized protein</fullName>
    </submittedName>
</protein>
<reference evidence="2 3" key="1">
    <citation type="submission" date="2018-06" db="EMBL/GenBank/DDBJ databases">
        <title>Sphaerisporangium craniellae sp. nov., isolated from a marine sponge in the South China Sea.</title>
        <authorList>
            <person name="Li L."/>
        </authorList>
    </citation>
    <scope>NUCLEOTIDE SEQUENCE [LARGE SCALE GENOMIC DNA]</scope>
    <source>
        <strain evidence="2 3">CCTCC AA 208026</strain>
    </source>
</reference>
<keyword evidence="3" id="KW-1185">Reference proteome</keyword>
<evidence type="ECO:0000313" key="3">
    <source>
        <dbReference type="Proteomes" id="UP000253094"/>
    </source>
</evidence>
<dbReference type="EMBL" id="QOIL01000043">
    <property type="protein sequence ID" value="RCG17276.1"/>
    <property type="molecule type" value="Genomic_DNA"/>
</dbReference>
<dbReference type="RefSeq" id="WP_114034074.1">
    <property type="nucleotide sequence ID" value="NZ_QOIL01000043.1"/>
</dbReference>
<sequence>MNLDEDAVMAALDLVGRAGAKSLQVGYLHENVPAEQAAWWAHAQQCRAPGSPRRTIPGPPRPWRRSPGGC</sequence>
<dbReference type="AlphaFoldDB" id="A0A367EGP1"/>